<sequence>MWAERELAAVEVSIRPLLTLKRDVAMPILDRMEGGKYLMCLMIVQSLRTRSHQHYGRSSLRIGMTLCHFTGRPGS</sequence>
<accession>A0A7W4VHH8</accession>
<name>A0A7W4VHH8_9HYPH</name>
<gene>
    <name evidence="1" type="ORF">FHR70_000318</name>
</gene>
<keyword evidence="2" id="KW-1185">Reference proteome</keyword>
<organism evidence="1 2">
    <name type="scientific">Microvirga lupini</name>
    <dbReference type="NCBI Taxonomy" id="420324"/>
    <lineage>
        <taxon>Bacteria</taxon>
        <taxon>Pseudomonadati</taxon>
        <taxon>Pseudomonadota</taxon>
        <taxon>Alphaproteobacteria</taxon>
        <taxon>Hyphomicrobiales</taxon>
        <taxon>Methylobacteriaceae</taxon>
        <taxon>Microvirga</taxon>
    </lineage>
</organism>
<proteinExistence type="predicted"/>
<evidence type="ECO:0000313" key="2">
    <source>
        <dbReference type="Proteomes" id="UP000532010"/>
    </source>
</evidence>
<dbReference type="Proteomes" id="UP000532010">
    <property type="component" value="Unassembled WGS sequence"/>
</dbReference>
<evidence type="ECO:0000313" key="1">
    <source>
        <dbReference type="EMBL" id="MBB3017278.1"/>
    </source>
</evidence>
<reference evidence="1 2" key="1">
    <citation type="submission" date="2020-08" db="EMBL/GenBank/DDBJ databases">
        <title>The Agave Microbiome: Exploring the role of microbial communities in plant adaptations to desert environments.</title>
        <authorList>
            <person name="Partida-Martinez L.P."/>
        </authorList>
    </citation>
    <scope>NUCLEOTIDE SEQUENCE [LARGE SCALE GENOMIC DNA]</scope>
    <source>
        <strain evidence="1 2">AT3.9</strain>
    </source>
</reference>
<comment type="caution">
    <text evidence="1">The sequence shown here is derived from an EMBL/GenBank/DDBJ whole genome shotgun (WGS) entry which is preliminary data.</text>
</comment>
<protein>
    <submittedName>
        <fullName evidence="1">Uncharacterized protein</fullName>
    </submittedName>
</protein>
<dbReference type="AlphaFoldDB" id="A0A7W4VHH8"/>
<dbReference type="EMBL" id="JACHWB010000001">
    <property type="protein sequence ID" value="MBB3017278.1"/>
    <property type="molecule type" value="Genomic_DNA"/>
</dbReference>